<keyword evidence="4" id="KW-1185">Reference proteome</keyword>
<dbReference type="Pfam" id="PF13511">
    <property type="entry name" value="DUF4124"/>
    <property type="match status" value="1"/>
</dbReference>
<dbReference type="RefSeq" id="WP_308895361.1">
    <property type="nucleotide sequence ID" value="NZ_CP133218.1"/>
</dbReference>
<evidence type="ECO:0000256" key="1">
    <source>
        <dbReference type="SAM" id="MobiDB-lite"/>
    </source>
</evidence>
<dbReference type="EMBL" id="CP133218">
    <property type="protein sequence ID" value="WML90798.1"/>
    <property type="molecule type" value="Genomic_DNA"/>
</dbReference>
<name>A0ABY9MQH0_9GAMM</name>
<feature type="compositionally biased region" description="Basic and acidic residues" evidence="1">
    <location>
        <begin position="74"/>
        <end position="95"/>
    </location>
</feature>
<feature type="compositionally biased region" description="Low complexity" evidence="1">
    <location>
        <begin position="179"/>
        <end position="207"/>
    </location>
</feature>
<accession>A0ABY9MQH0</accession>
<protein>
    <submittedName>
        <fullName evidence="3">DUF4124 domain-containing protein</fullName>
    </submittedName>
</protein>
<evidence type="ECO:0000259" key="2">
    <source>
        <dbReference type="Pfam" id="PF13511"/>
    </source>
</evidence>
<organism evidence="3 4">
    <name type="scientific">Thiothrix lacustris</name>
    <dbReference type="NCBI Taxonomy" id="525917"/>
    <lineage>
        <taxon>Bacteria</taxon>
        <taxon>Pseudomonadati</taxon>
        <taxon>Pseudomonadota</taxon>
        <taxon>Gammaproteobacteria</taxon>
        <taxon>Thiotrichales</taxon>
        <taxon>Thiotrichaceae</taxon>
        <taxon>Thiothrix</taxon>
    </lineage>
</organism>
<dbReference type="Proteomes" id="UP001236657">
    <property type="component" value="Chromosome"/>
</dbReference>
<evidence type="ECO:0000313" key="3">
    <source>
        <dbReference type="EMBL" id="WML90798.1"/>
    </source>
</evidence>
<gene>
    <name evidence="3" type="ORF">RCF98_00245</name>
</gene>
<proteinExistence type="predicted"/>
<dbReference type="InterPro" id="IPR025392">
    <property type="entry name" value="DUF4124"/>
</dbReference>
<feature type="region of interest" description="Disordered" evidence="1">
    <location>
        <begin position="58"/>
        <end position="95"/>
    </location>
</feature>
<reference evidence="3 4" key="1">
    <citation type="submission" date="2023-08" db="EMBL/GenBank/DDBJ databases">
        <title>New molecular markers tilS and rpoB for phylogenetic and monitoring studies of the genus Thiothrix biodiversity.</title>
        <authorList>
            <person name="Ravin N.V."/>
            <person name="Smolyakov D."/>
            <person name="Markov N.D."/>
            <person name="Beletsky A.V."/>
            <person name="Mardanov A.V."/>
            <person name="Rudenko T.S."/>
            <person name="Grabovich M.Y."/>
        </authorList>
    </citation>
    <scope>NUCLEOTIDE SEQUENCE [LARGE SCALE GENOMIC DNA]</scope>
    <source>
        <strain evidence="3 4">MK1</strain>
    </source>
</reference>
<evidence type="ECO:0000313" key="4">
    <source>
        <dbReference type="Proteomes" id="UP001236657"/>
    </source>
</evidence>
<feature type="domain" description="DUF4124" evidence="2">
    <location>
        <begin position="15"/>
        <end position="52"/>
    </location>
</feature>
<sequence length="213" mass="23071">MHKAILTPAVVLVILFIAPNVSAEMYKWTDARGETHYTQTPPPPDAKGKNIEDDIRLSTGKLGNTLPEQASKATGKDDMEQARKAGEKSDQKHRDFCAQQEAALKQMTANALIKWKDDKGERFLTAEDKITKMKEMQSNIDSMCKPEMFSSKDKTPTSQTEKAVDARYSTEQGKSVERSSGSSTPHSSEGSTANTSSAAGEAASATAMLPAAN</sequence>
<feature type="region of interest" description="Disordered" evidence="1">
    <location>
        <begin position="142"/>
        <end position="213"/>
    </location>
</feature>